<reference evidence="1" key="1">
    <citation type="submission" date="2021-05" db="EMBL/GenBank/DDBJ databases">
        <authorList>
            <person name="Alioto T."/>
            <person name="Alioto T."/>
            <person name="Gomez Garrido J."/>
        </authorList>
    </citation>
    <scope>NUCLEOTIDE SEQUENCE</scope>
</reference>
<dbReference type="EMBL" id="HBUE01019133">
    <property type="protein sequence ID" value="CAG6451756.1"/>
    <property type="molecule type" value="Transcribed_RNA"/>
</dbReference>
<dbReference type="AlphaFoldDB" id="A0A8D8A7B2"/>
<proteinExistence type="predicted"/>
<protein>
    <submittedName>
        <fullName evidence="1">(northern house mosquito) hypothetical protein</fullName>
    </submittedName>
</protein>
<accession>A0A8D8A7B2</accession>
<sequence length="274" mass="30752">MSVWCTSPIISETQTTTNQVKRSRSDDVVDDGVRQPMTLDYLLTVMTEQFKLTQERIEAVSTTISEKIDSVKAELDDKLSSVSREIASFKEECGAKFLANEGALNALDERVNGITLEIGGIEKRNELVISGIPYLPGENLANYFQTMWKHVGLNEAHTPTVDIRRLNSSTSVERQDGLILVEFVLRNQRDDFYSSYLRKCNLQLSHLGINSTRRFYVNESLTVAARKIKAAALRLKKAGRLSTVYTKQGIVFLKGLGDQHAVAVYSESQLEQVK</sequence>
<name>A0A8D8A7B2_CULPI</name>
<evidence type="ECO:0000313" key="1">
    <source>
        <dbReference type="EMBL" id="CAG6451756.1"/>
    </source>
</evidence>
<organism evidence="1">
    <name type="scientific">Culex pipiens</name>
    <name type="common">House mosquito</name>
    <dbReference type="NCBI Taxonomy" id="7175"/>
    <lineage>
        <taxon>Eukaryota</taxon>
        <taxon>Metazoa</taxon>
        <taxon>Ecdysozoa</taxon>
        <taxon>Arthropoda</taxon>
        <taxon>Hexapoda</taxon>
        <taxon>Insecta</taxon>
        <taxon>Pterygota</taxon>
        <taxon>Neoptera</taxon>
        <taxon>Endopterygota</taxon>
        <taxon>Diptera</taxon>
        <taxon>Nematocera</taxon>
        <taxon>Culicoidea</taxon>
        <taxon>Culicidae</taxon>
        <taxon>Culicinae</taxon>
        <taxon>Culicini</taxon>
        <taxon>Culex</taxon>
        <taxon>Culex</taxon>
    </lineage>
</organism>